<evidence type="ECO:0000313" key="3">
    <source>
        <dbReference type="Proteomes" id="UP000182840"/>
    </source>
</evidence>
<evidence type="ECO:0000256" key="1">
    <source>
        <dbReference type="SAM" id="MobiDB-lite"/>
    </source>
</evidence>
<protein>
    <submittedName>
        <fullName evidence="2">Uncharacterized protein</fullName>
    </submittedName>
</protein>
<sequence>MTDFDEALGVFGTVATERADRGQGRRLDSEWARMQRERDAAVQSERARLVKDETMQVPDHE</sequence>
<dbReference type="Proteomes" id="UP000182840">
    <property type="component" value="Chromosome"/>
</dbReference>
<gene>
    <name evidence="2" type="ORF">BSQ44_06850</name>
</gene>
<name>A0A1L3SNY2_9HYPH</name>
<keyword evidence="3" id="KW-1185">Reference proteome</keyword>
<accession>A0A1L3SNY2</accession>
<dbReference type="AlphaFoldDB" id="A0A1L3SNY2"/>
<feature type="region of interest" description="Disordered" evidence="1">
    <location>
        <begin position="19"/>
        <end position="61"/>
    </location>
</feature>
<reference evidence="3" key="1">
    <citation type="submission" date="2016-11" db="EMBL/GenBank/DDBJ databases">
        <title>Mesorhizobium oceanicum sp. nov., isolated from deep seawater in South China Sea.</title>
        <authorList>
            <person name="Fu G.-Y."/>
        </authorList>
    </citation>
    <scope>NUCLEOTIDE SEQUENCE [LARGE SCALE GENOMIC DNA]</scope>
    <source>
        <strain evidence="3">B7</strain>
    </source>
</reference>
<dbReference type="KEGG" id="meso:BSQ44_06850"/>
<dbReference type="EMBL" id="CP018171">
    <property type="protein sequence ID" value="APH71119.1"/>
    <property type="molecule type" value="Genomic_DNA"/>
</dbReference>
<organism evidence="2 3">
    <name type="scientific">Aquibium oceanicum</name>
    <dbReference type="NCBI Taxonomy" id="1670800"/>
    <lineage>
        <taxon>Bacteria</taxon>
        <taxon>Pseudomonadati</taxon>
        <taxon>Pseudomonadota</taxon>
        <taxon>Alphaproteobacteria</taxon>
        <taxon>Hyphomicrobiales</taxon>
        <taxon>Phyllobacteriaceae</taxon>
        <taxon>Aquibium</taxon>
    </lineage>
</organism>
<dbReference type="STRING" id="1670800.BSQ44_06850"/>
<evidence type="ECO:0000313" key="2">
    <source>
        <dbReference type="EMBL" id="APH71119.1"/>
    </source>
</evidence>
<proteinExistence type="predicted"/>
<dbReference type="RefSeq" id="WP_072602524.1">
    <property type="nucleotide sequence ID" value="NZ_CP018171.1"/>
</dbReference>